<dbReference type="InterPro" id="IPR011583">
    <property type="entry name" value="Chitinase_II/V-like_cat"/>
</dbReference>
<feature type="domain" description="GH18" evidence="12">
    <location>
        <begin position="43"/>
        <end position="399"/>
    </location>
</feature>
<dbReference type="InterPro" id="IPR050314">
    <property type="entry name" value="Glycosyl_Hydrlase_18"/>
</dbReference>
<evidence type="ECO:0000256" key="2">
    <source>
        <dbReference type="ARBA" id="ARBA00009121"/>
    </source>
</evidence>
<dbReference type="STRING" id="41427.A0A182IRL4"/>
<dbReference type="EnsemblMetazoa" id="AATE004159-RA">
    <property type="protein sequence ID" value="AATE004159-PA.1"/>
    <property type="gene ID" value="AATE004159"/>
</dbReference>
<dbReference type="SMART" id="SM00636">
    <property type="entry name" value="Glyco_18"/>
    <property type="match status" value="1"/>
</dbReference>
<evidence type="ECO:0000256" key="4">
    <source>
        <dbReference type="ARBA" id="ARBA00022669"/>
    </source>
</evidence>
<evidence type="ECO:0000256" key="5">
    <source>
        <dbReference type="ARBA" id="ARBA00022729"/>
    </source>
</evidence>
<organism evidence="13">
    <name type="scientific">Anopheles atroparvus</name>
    <name type="common">European mosquito</name>
    <dbReference type="NCBI Taxonomy" id="41427"/>
    <lineage>
        <taxon>Eukaryota</taxon>
        <taxon>Metazoa</taxon>
        <taxon>Ecdysozoa</taxon>
        <taxon>Arthropoda</taxon>
        <taxon>Hexapoda</taxon>
        <taxon>Insecta</taxon>
        <taxon>Pterygota</taxon>
        <taxon>Neoptera</taxon>
        <taxon>Endopterygota</taxon>
        <taxon>Diptera</taxon>
        <taxon>Nematocera</taxon>
        <taxon>Culicoidea</taxon>
        <taxon>Culicidae</taxon>
        <taxon>Anophelinae</taxon>
        <taxon>Anopheles</taxon>
    </lineage>
</organism>
<evidence type="ECO:0000256" key="9">
    <source>
        <dbReference type="ARBA" id="ARBA00023277"/>
    </source>
</evidence>
<accession>A0A182IRL4</accession>
<evidence type="ECO:0000256" key="3">
    <source>
        <dbReference type="ARBA" id="ARBA00012729"/>
    </source>
</evidence>
<keyword evidence="5" id="KW-0732">Signal</keyword>
<dbReference type="Gene3D" id="3.10.50.10">
    <property type="match status" value="1"/>
</dbReference>
<dbReference type="AlphaFoldDB" id="A0A182IRL4"/>
<dbReference type="FunFam" id="3.10.50.10:FF:000004">
    <property type="entry name" value="Chitinase 5"/>
    <property type="match status" value="1"/>
</dbReference>
<evidence type="ECO:0000256" key="1">
    <source>
        <dbReference type="ARBA" id="ARBA00000822"/>
    </source>
</evidence>
<comment type="catalytic activity">
    <reaction evidence="1">
        <text>Random endo-hydrolysis of N-acetyl-beta-D-glucosaminide (1-&gt;4)-beta-linkages in chitin and chitodextrins.</text>
        <dbReference type="EC" id="3.2.1.14"/>
    </reaction>
</comment>
<evidence type="ECO:0000256" key="11">
    <source>
        <dbReference type="ARBA" id="ARBA00023326"/>
    </source>
</evidence>
<dbReference type="VEuPathDB" id="VectorBase:AATE004159"/>
<proteinExistence type="inferred from homology"/>
<dbReference type="PANTHER" id="PTHR11177">
    <property type="entry name" value="CHITINASE"/>
    <property type="match status" value="1"/>
</dbReference>
<dbReference type="GO" id="GO:0005576">
    <property type="term" value="C:extracellular region"/>
    <property type="evidence" value="ECO:0007669"/>
    <property type="project" value="TreeGrafter"/>
</dbReference>
<dbReference type="GO" id="GO:0008061">
    <property type="term" value="F:chitin binding"/>
    <property type="evidence" value="ECO:0007669"/>
    <property type="project" value="UniProtKB-KW"/>
</dbReference>
<keyword evidence="8" id="KW-1015">Disulfide bond</keyword>
<evidence type="ECO:0000256" key="7">
    <source>
        <dbReference type="ARBA" id="ARBA00023024"/>
    </source>
</evidence>
<keyword evidence="10" id="KW-0326">Glycosidase</keyword>
<dbReference type="PROSITE" id="PS51910">
    <property type="entry name" value="GH18_2"/>
    <property type="match status" value="1"/>
</dbReference>
<sequence length="399" mass="44622">LGFARERFTVITAPGTMAKLSMLFVVLLTFTGITFAQEATTTGRVDCIFSSNSVNRSGEYAMRIEDIPTDYCTHVIYDNIELESLTLTIMPSNPQYDILENGWEKFIDLKKNNPTLKFLISVKSALTSTLIETAAQRAEFIDVIVSILKEYKFDGVSILWFGYWNKAGFEEGSLYKLFEEMRRSFDASGHPDWEANIIIIIDQKDIDHSRICKVADSVSLLSMLDHVNQPSAANVAAPLNNLLFETGELQNVSIKHSLQKWLNNGCPANKIILGLAFVGPTYILADTKKNGLGSPIIGPGKACSITDNEGSCAYFEVCQKYNETEWTFKWDEENASPYAFQDDQWIGYENVASIERKASFAKSKGLAGVLGMNLSNDDYRGKCGEKYPLTKALWKGFRT</sequence>
<dbReference type="Gene3D" id="3.20.20.80">
    <property type="entry name" value="Glycosidases"/>
    <property type="match status" value="1"/>
</dbReference>
<dbReference type="SUPFAM" id="SSF51445">
    <property type="entry name" value="(Trans)glycosidases"/>
    <property type="match status" value="1"/>
</dbReference>
<dbReference type="InterPro" id="IPR029070">
    <property type="entry name" value="Chitinase_insertion_sf"/>
</dbReference>
<dbReference type="GO" id="GO:0006032">
    <property type="term" value="P:chitin catabolic process"/>
    <property type="evidence" value="ECO:0007669"/>
    <property type="project" value="UniProtKB-KW"/>
</dbReference>
<evidence type="ECO:0000256" key="6">
    <source>
        <dbReference type="ARBA" id="ARBA00022801"/>
    </source>
</evidence>
<protein>
    <recommendedName>
        <fullName evidence="3">chitinase</fullName>
        <ecNumber evidence="3">3.2.1.14</ecNumber>
    </recommendedName>
</protein>
<keyword evidence="6" id="KW-0378">Hydrolase</keyword>
<dbReference type="GO" id="GO:0000272">
    <property type="term" value="P:polysaccharide catabolic process"/>
    <property type="evidence" value="ECO:0007669"/>
    <property type="project" value="UniProtKB-KW"/>
</dbReference>
<dbReference type="GO" id="GO:0008843">
    <property type="term" value="F:endochitinase activity"/>
    <property type="evidence" value="ECO:0007669"/>
    <property type="project" value="UniProtKB-EC"/>
</dbReference>
<evidence type="ECO:0000259" key="12">
    <source>
        <dbReference type="PROSITE" id="PS51910"/>
    </source>
</evidence>
<keyword evidence="4" id="KW-0147">Chitin-binding</keyword>
<comment type="similarity">
    <text evidence="2">Belongs to the glycosyl hydrolase 18 family. Chitinase class II subfamily.</text>
</comment>
<dbReference type="Pfam" id="PF00704">
    <property type="entry name" value="Glyco_hydro_18"/>
    <property type="match status" value="1"/>
</dbReference>
<dbReference type="EC" id="3.2.1.14" evidence="3"/>
<dbReference type="PANTHER" id="PTHR11177:SF144">
    <property type="entry name" value="CHITINASE 5"/>
    <property type="match status" value="1"/>
</dbReference>
<dbReference type="SUPFAM" id="SSF54556">
    <property type="entry name" value="Chitinase insertion domain"/>
    <property type="match status" value="1"/>
</dbReference>
<reference evidence="13" key="1">
    <citation type="submission" date="2022-08" db="UniProtKB">
        <authorList>
            <consortium name="EnsemblMetazoa"/>
        </authorList>
    </citation>
    <scope>IDENTIFICATION</scope>
    <source>
        <strain evidence="13">EBRO</strain>
    </source>
</reference>
<evidence type="ECO:0000256" key="10">
    <source>
        <dbReference type="ARBA" id="ARBA00023295"/>
    </source>
</evidence>
<name>A0A182IRL4_ANOAO</name>
<keyword evidence="9" id="KW-0119">Carbohydrate metabolism</keyword>
<evidence type="ECO:0000313" key="13">
    <source>
        <dbReference type="EnsemblMetazoa" id="AATE004159-PA.1"/>
    </source>
</evidence>
<evidence type="ECO:0000256" key="8">
    <source>
        <dbReference type="ARBA" id="ARBA00023157"/>
    </source>
</evidence>
<dbReference type="InterPro" id="IPR001223">
    <property type="entry name" value="Glyco_hydro18_cat"/>
</dbReference>
<dbReference type="InterPro" id="IPR017853">
    <property type="entry name" value="GH"/>
</dbReference>
<keyword evidence="7" id="KW-0146">Chitin degradation</keyword>
<keyword evidence="11" id="KW-0624">Polysaccharide degradation</keyword>